<feature type="domain" description="SHSP" evidence="3">
    <location>
        <begin position="39"/>
        <end position="150"/>
    </location>
</feature>
<dbReference type="Proteomes" id="UP000317093">
    <property type="component" value="Chromosome"/>
</dbReference>
<name>A0A518B9Y5_9BACT</name>
<dbReference type="InterPro" id="IPR008978">
    <property type="entry name" value="HSP20-like_chaperone"/>
</dbReference>
<reference evidence="4 5" key="1">
    <citation type="submission" date="2019-02" db="EMBL/GenBank/DDBJ databases">
        <title>Deep-cultivation of Planctomycetes and their phenomic and genomic characterization uncovers novel biology.</title>
        <authorList>
            <person name="Wiegand S."/>
            <person name="Jogler M."/>
            <person name="Boedeker C."/>
            <person name="Pinto D."/>
            <person name="Vollmers J."/>
            <person name="Rivas-Marin E."/>
            <person name="Kohn T."/>
            <person name="Peeters S.H."/>
            <person name="Heuer A."/>
            <person name="Rast P."/>
            <person name="Oberbeckmann S."/>
            <person name="Bunk B."/>
            <person name="Jeske O."/>
            <person name="Meyerdierks A."/>
            <person name="Storesund J.E."/>
            <person name="Kallscheuer N."/>
            <person name="Luecker S."/>
            <person name="Lage O.M."/>
            <person name="Pohl T."/>
            <person name="Merkel B.J."/>
            <person name="Hornburger P."/>
            <person name="Mueller R.-W."/>
            <person name="Bruemmer F."/>
            <person name="Labrenz M."/>
            <person name="Spormann A.M."/>
            <person name="Op den Camp H."/>
            <person name="Overmann J."/>
            <person name="Amann R."/>
            <person name="Jetten M.S.M."/>
            <person name="Mascher T."/>
            <person name="Medema M.H."/>
            <person name="Devos D.P."/>
            <person name="Kaster A.-K."/>
            <person name="Ovreas L."/>
            <person name="Rohde M."/>
            <person name="Galperin M.Y."/>
            <person name="Jogler C."/>
        </authorList>
    </citation>
    <scope>NUCLEOTIDE SEQUENCE [LARGE SCALE GENOMIC DNA]</scope>
    <source>
        <strain evidence="4 5">Pan216</strain>
    </source>
</reference>
<accession>A0A518B9Y5</accession>
<evidence type="ECO:0000256" key="1">
    <source>
        <dbReference type="PROSITE-ProRule" id="PRU00285"/>
    </source>
</evidence>
<dbReference type="CDD" id="cd06464">
    <property type="entry name" value="ACD_sHsps-like"/>
    <property type="match status" value="1"/>
</dbReference>
<evidence type="ECO:0000313" key="5">
    <source>
        <dbReference type="Proteomes" id="UP000317093"/>
    </source>
</evidence>
<dbReference type="EMBL" id="CP036279">
    <property type="protein sequence ID" value="QDU63796.1"/>
    <property type="molecule type" value="Genomic_DNA"/>
</dbReference>
<evidence type="ECO:0000313" key="4">
    <source>
        <dbReference type="EMBL" id="QDU63796.1"/>
    </source>
</evidence>
<dbReference type="InterPro" id="IPR002068">
    <property type="entry name" value="A-crystallin/Hsp20_dom"/>
</dbReference>
<dbReference type="AlphaFoldDB" id="A0A518B9Y5"/>
<comment type="similarity">
    <text evidence="1 2">Belongs to the small heat shock protein (HSP20) family.</text>
</comment>
<proteinExistence type="inferred from homology"/>
<gene>
    <name evidence="4" type="primary">hspA_5</name>
    <name evidence="4" type="ORF">Pan216_46770</name>
</gene>
<organism evidence="4 5">
    <name type="scientific">Kolteria novifilia</name>
    <dbReference type="NCBI Taxonomy" id="2527975"/>
    <lineage>
        <taxon>Bacteria</taxon>
        <taxon>Pseudomonadati</taxon>
        <taxon>Planctomycetota</taxon>
        <taxon>Planctomycetia</taxon>
        <taxon>Kolteriales</taxon>
        <taxon>Kolteriaceae</taxon>
        <taxon>Kolteria</taxon>
    </lineage>
</organism>
<dbReference type="InterPro" id="IPR031107">
    <property type="entry name" value="Small_HSP"/>
</dbReference>
<keyword evidence="5" id="KW-1185">Reference proteome</keyword>
<protein>
    <submittedName>
        <fullName evidence="4">Spore protein SP21</fullName>
    </submittedName>
</protein>
<evidence type="ECO:0000259" key="3">
    <source>
        <dbReference type="PROSITE" id="PS01031"/>
    </source>
</evidence>
<dbReference type="SUPFAM" id="SSF49764">
    <property type="entry name" value="HSP20-like chaperones"/>
    <property type="match status" value="1"/>
</dbReference>
<dbReference type="PANTHER" id="PTHR11527">
    <property type="entry name" value="HEAT-SHOCK PROTEIN 20 FAMILY MEMBER"/>
    <property type="match status" value="1"/>
</dbReference>
<dbReference type="RefSeq" id="WP_419192850.1">
    <property type="nucleotide sequence ID" value="NZ_CP036279.1"/>
</dbReference>
<dbReference type="Pfam" id="PF00011">
    <property type="entry name" value="HSP20"/>
    <property type="match status" value="1"/>
</dbReference>
<dbReference type="KEGG" id="knv:Pan216_46770"/>
<dbReference type="PROSITE" id="PS01031">
    <property type="entry name" value="SHSP"/>
    <property type="match status" value="1"/>
</dbReference>
<dbReference type="Gene3D" id="2.60.40.790">
    <property type="match status" value="1"/>
</dbReference>
<evidence type="ECO:0000256" key="2">
    <source>
        <dbReference type="RuleBase" id="RU003616"/>
    </source>
</evidence>
<sequence length="150" mass="16729">MRMLALRNGISDWNRFQKEMDELFQGALSQAPAAGRALLGRSRGTTPLRVWEDDNSYHVEAELPGLKLEDLEILVHRNEVSLSGERKIEFGEEVTAGRRERVADKIERKLQLPLELDADKAEASLVNGILTLTLPKAEAAKPRKIEVSAG</sequence>